<evidence type="ECO:0000256" key="1">
    <source>
        <dbReference type="ARBA" id="ARBA00023015"/>
    </source>
</evidence>
<organism evidence="5 6">
    <name type="scientific">Termitidicoccus mucosus</name>
    <dbReference type="NCBI Taxonomy" id="1184151"/>
    <lineage>
        <taxon>Bacteria</taxon>
        <taxon>Pseudomonadati</taxon>
        <taxon>Verrucomicrobiota</taxon>
        <taxon>Opitutia</taxon>
        <taxon>Opitutales</taxon>
        <taxon>Opitutaceae</taxon>
        <taxon>Termitidicoccus</taxon>
    </lineage>
</organism>
<gene>
    <name evidence="5" type="ORF">AW736_12265</name>
</gene>
<evidence type="ECO:0000259" key="4">
    <source>
        <dbReference type="PROSITE" id="PS01124"/>
    </source>
</evidence>
<dbReference type="RefSeq" id="WP_334319336.1">
    <property type="nucleotide sequence ID" value="NZ_CP109796.1"/>
</dbReference>
<dbReference type="InterPro" id="IPR009057">
    <property type="entry name" value="Homeodomain-like_sf"/>
</dbReference>
<accession>A0A178II55</accession>
<dbReference type="SUPFAM" id="SSF46689">
    <property type="entry name" value="Homeodomain-like"/>
    <property type="match status" value="2"/>
</dbReference>
<sequence length="280" mass="31597">MAPQSRANWEFFAVVSGRCAPLLPGGEGPGKPELQSGTIWVFPPEHKHGWVGEKRHCKAVVLHFGVVFPLLAEITREHGFLQHKLSPAQARRIEGLARELKPHYEKPMRLSPLYEQYAQLELALIALEGMVTTRLPTLASLAEQKVETAMLYFKDHLPERPAIAQAARVAGVSSSHLRRLFMQVRNESPRDALQRVAMERAAELLSETSHTIAAIAEQCGFAGAGEFSRAFKFHYKMPPSVWREGILPPYRKPVNIQGHWQLPEESSGVIQKMRRYGFHR</sequence>
<dbReference type="Pfam" id="PF12833">
    <property type="entry name" value="HTH_18"/>
    <property type="match status" value="1"/>
</dbReference>
<keyword evidence="2" id="KW-0238">DNA-binding</keyword>
<dbReference type="Proteomes" id="UP000078486">
    <property type="component" value="Unassembled WGS sequence"/>
</dbReference>
<dbReference type="GO" id="GO:0043565">
    <property type="term" value="F:sequence-specific DNA binding"/>
    <property type="evidence" value="ECO:0007669"/>
    <property type="project" value="InterPro"/>
</dbReference>
<dbReference type="InterPro" id="IPR018060">
    <property type="entry name" value="HTH_AraC"/>
</dbReference>
<dbReference type="SMART" id="SM00342">
    <property type="entry name" value="HTH_ARAC"/>
    <property type="match status" value="1"/>
</dbReference>
<dbReference type="InterPro" id="IPR050204">
    <property type="entry name" value="AraC_XylS_family_regulators"/>
</dbReference>
<evidence type="ECO:0000313" key="6">
    <source>
        <dbReference type="Proteomes" id="UP000078486"/>
    </source>
</evidence>
<dbReference type="Gene3D" id="1.10.10.60">
    <property type="entry name" value="Homeodomain-like"/>
    <property type="match status" value="2"/>
</dbReference>
<dbReference type="PROSITE" id="PS01124">
    <property type="entry name" value="HTH_ARAC_FAMILY_2"/>
    <property type="match status" value="1"/>
</dbReference>
<evidence type="ECO:0000313" key="5">
    <source>
        <dbReference type="EMBL" id="OAM89630.1"/>
    </source>
</evidence>
<dbReference type="EMBL" id="LRRQ01000085">
    <property type="protein sequence ID" value="OAM89630.1"/>
    <property type="molecule type" value="Genomic_DNA"/>
</dbReference>
<keyword evidence="6" id="KW-1185">Reference proteome</keyword>
<dbReference type="PANTHER" id="PTHR46796:SF6">
    <property type="entry name" value="ARAC SUBFAMILY"/>
    <property type="match status" value="1"/>
</dbReference>
<feature type="domain" description="HTH araC/xylS-type" evidence="4">
    <location>
        <begin position="147"/>
        <end position="245"/>
    </location>
</feature>
<evidence type="ECO:0000256" key="3">
    <source>
        <dbReference type="ARBA" id="ARBA00023163"/>
    </source>
</evidence>
<keyword evidence="3" id="KW-0804">Transcription</keyword>
<comment type="caution">
    <text evidence="5">The sequence shown here is derived from an EMBL/GenBank/DDBJ whole genome shotgun (WGS) entry which is preliminary data.</text>
</comment>
<protein>
    <recommendedName>
        <fullName evidence="4">HTH araC/xylS-type domain-containing protein</fullName>
    </recommendedName>
</protein>
<evidence type="ECO:0000256" key="2">
    <source>
        <dbReference type="ARBA" id="ARBA00023125"/>
    </source>
</evidence>
<proteinExistence type="predicted"/>
<dbReference type="GO" id="GO:0003700">
    <property type="term" value="F:DNA-binding transcription factor activity"/>
    <property type="evidence" value="ECO:0007669"/>
    <property type="project" value="InterPro"/>
</dbReference>
<name>A0A178II55_9BACT</name>
<dbReference type="AlphaFoldDB" id="A0A178II55"/>
<dbReference type="PANTHER" id="PTHR46796">
    <property type="entry name" value="HTH-TYPE TRANSCRIPTIONAL ACTIVATOR RHAS-RELATED"/>
    <property type="match status" value="1"/>
</dbReference>
<dbReference type="STRING" id="1184151.AW736_12265"/>
<keyword evidence="1" id="KW-0805">Transcription regulation</keyword>
<reference evidence="5 6" key="1">
    <citation type="submission" date="2016-01" db="EMBL/GenBank/DDBJ databases">
        <title>High potential of lignocellulose degradation of a new Verrucomicrobia species.</title>
        <authorList>
            <person name="Wang Y."/>
            <person name="Shi Y."/>
            <person name="Qiu Z."/>
            <person name="Liu S."/>
            <person name="Yang H."/>
        </authorList>
    </citation>
    <scope>NUCLEOTIDE SEQUENCE [LARGE SCALE GENOMIC DNA]</scope>
    <source>
        <strain evidence="5 6">TSB47</strain>
    </source>
</reference>